<protein>
    <submittedName>
        <fullName evidence="1">Uncharacterized protein</fullName>
    </submittedName>
</protein>
<reference evidence="1" key="1">
    <citation type="submission" date="2025-08" db="UniProtKB">
        <authorList>
            <consortium name="Ensembl"/>
        </authorList>
    </citation>
    <scope>IDENTIFICATION</scope>
</reference>
<organism evidence="1 2">
    <name type="scientific">Pavo cristatus</name>
    <name type="common">Indian peafowl</name>
    <name type="synonym">Blue peafowl</name>
    <dbReference type="NCBI Taxonomy" id="9049"/>
    <lineage>
        <taxon>Eukaryota</taxon>
        <taxon>Metazoa</taxon>
        <taxon>Chordata</taxon>
        <taxon>Craniata</taxon>
        <taxon>Vertebrata</taxon>
        <taxon>Euteleostomi</taxon>
        <taxon>Archelosauria</taxon>
        <taxon>Archosauria</taxon>
        <taxon>Dinosauria</taxon>
        <taxon>Saurischia</taxon>
        <taxon>Theropoda</taxon>
        <taxon>Coelurosauria</taxon>
        <taxon>Aves</taxon>
        <taxon>Neognathae</taxon>
        <taxon>Galloanserae</taxon>
        <taxon>Galliformes</taxon>
        <taxon>Phasianidae</taxon>
        <taxon>Phasianinae</taxon>
        <taxon>Pavo</taxon>
    </lineage>
</organism>
<dbReference type="Ensembl" id="ENSPSTT00000022452.1">
    <property type="protein sequence ID" value="ENSPSTP00000021390.1"/>
    <property type="gene ID" value="ENSPSTG00000015595.1"/>
</dbReference>
<name>A0A8C9FWH1_PAVCR</name>
<sequence length="35" mass="4001">MKSHGSAEELFKHYEAVHNSGIDSTLKYLNVHIPF</sequence>
<dbReference type="Proteomes" id="UP000694428">
    <property type="component" value="Unplaced"/>
</dbReference>
<reference evidence="1" key="2">
    <citation type="submission" date="2025-09" db="UniProtKB">
        <authorList>
            <consortium name="Ensembl"/>
        </authorList>
    </citation>
    <scope>IDENTIFICATION</scope>
</reference>
<accession>A0A8C9FWH1</accession>
<evidence type="ECO:0000313" key="1">
    <source>
        <dbReference type="Ensembl" id="ENSPSTP00000021390.1"/>
    </source>
</evidence>
<proteinExistence type="predicted"/>
<keyword evidence="2" id="KW-1185">Reference proteome</keyword>
<evidence type="ECO:0000313" key="2">
    <source>
        <dbReference type="Proteomes" id="UP000694428"/>
    </source>
</evidence>
<dbReference type="AlphaFoldDB" id="A0A8C9FWH1"/>